<dbReference type="OrthoDB" id="5872951at2759"/>
<feature type="compositionally biased region" description="Low complexity" evidence="1">
    <location>
        <begin position="91"/>
        <end position="106"/>
    </location>
</feature>
<evidence type="ECO:0000256" key="1">
    <source>
        <dbReference type="SAM" id="MobiDB-lite"/>
    </source>
</evidence>
<dbReference type="AlphaFoldDB" id="A0A0B1RRT9"/>
<reference evidence="2 3" key="1">
    <citation type="submission" date="2014-03" db="EMBL/GenBank/DDBJ databases">
        <title>Draft genome of the hookworm Oesophagostomum dentatum.</title>
        <authorList>
            <person name="Mitreva M."/>
        </authorList>
    </citation>
    <scope>NUCLEOTIDE SEQUENCE [LARGE SCALE GENOMIC DNA]</scope>
    <source>
        <strain evidence="2 3">OD-Hann</strain>
    </source>
</reference>
<evidence type="ECO:0000313" key="2">
    <source>
        <dbReference type="EMBL" id="KHJ75768.1"/>
    </source>
</evidence>
<proteinExistence type="predicted"/>
<keyword evidence="3" id="KW-1185">Reference proteome</keyword>
<sequence>MLFEVPVDHFPVQRAERPHRPQILLRIPQISLIQRQEVSAAVEPKSPSVCRSQFNFCSASTSSTPRVTRKAISESLSVPVEGRRYSCPSVRPQNSRPSTQPSTPSRLFQRSPLHEQFRRLFSSALSLQQLA</sequence>
<feature type="region of interest" description="Disordered" evidence="1">
    <location>
        <begin position="83"/>
        <end position="108"/>
    </location>
</feature>
<organism evidence="2 3">
    <name type="scientific">Oesophagostomum dentatum</name>
    <name type="common">Nodular worm</name>
    <dbReference type="NCBI Taxonomy" id="61180"/>
    <lineage>
        <taxon>Eukaryota</taxon>
        <taxon>Metazoa</taxon>
        <taxon>Ecdysozoa</taxon>
        <taxon>Nematoda</taxon>
        <taxon>Chromadorea</taxon>
        <taxon>Rhabditida</taxon>
        <taxon>Rhabditina</taxon>
        <taxon>Rhabditomorpha</taxon>
        <taxon>Strongyloidea</taxon>
        <taxon>Strongylidae</taxon>
        <taxon>Oesophagostomum</taxon>
    </lineage>
</organism>
<protein>
    <submittedName>
        <fullName evidence="2">Uncharacterized protein</fullName>
    </submittedName>
</protein>
<accession>A0A0B1RRT9</accession>
<dbReference type="EMBL" id="KN612420">
    <property type="protein sequence ID" value="KHJ75768.1"/>
    <property type="molecule type" value="Genomic_DNA"/>
</dbReference>
<dbReference type="Proteomes" id="UP000053660">
    <property type="component" value="Unassembled WGS sequence"/>
</dbReference>
<gene>
    <name evidence="2" type="ORF">OESDEN_24616</name>
</gene>
<name>A0A0B1RRT9_OESDE</name>
<evidence type="ECO:0000313" key="3">
    <source>
        <dbReference type="Proteomes" id="UP000053660"/>
    </source>
</evidence>